<gene>
    <name evidence="1" type="ORF">CLV31_11389</name>
</gene>
<name>A0A326RLG0_9BACT</name>
<evidence type="ECO:0000313" key="1">
    <source>
        <dbReference type="EMBL" id="PZV79773.1"/>
    </source>
</evidence>
<accession>A0A326RLG0</accession>
<dbReference type="RefSeq" id="WP_111394035.1">
    <property type="nucleotide sequence ID" value="NZ_JBJINY010000084.1"/>
</dbReference>
<dbReference type="OrthoDB" id="660041at2"/>
<reference evidence="1 2" key="1">
    <citation type="submission" date="2018-06" db="EMBL/GenBank/DDBJ databases">
        <title>Genomic Encyclopedia of Archaeal and Bacterial Type Strains, Phase II (KMG-II): from individual species to whole genera.</title>
        <authorList>
            <person name="Goeker M."/>
        </authorList>
    </citation>
    <scope>NUCLEOTIDE SEQUENCE [LARGE SCALE GENOMIC DNA]</scope>
    <source>
        <strain evidence="1 2">T4</strain>
    </source>
</reference>
<protein>
    <recommendedName>
        <fullName evidence="3">N-acetyltransferase domain-containing protein</fullName>
    </recommendedName>
</protein>
<evidence type="ECO:0000313" key="2">
    <source>
        <dbReference type="Proteomes" id="UP000248917"/>
    </source>
</evidence>
<keyword evidence="2" id="KW-1185">Reference proteome</keyword>
<organism evidence="1 2">
    <name type="scientific">Algoriphagus aquaeductus</name>
    <dbReference type="NCBI Taxonomy" id="475299"/>
    <lineage>
        <taxon>Bacteria</taxon>
        <taxon>Pseudomonadati</taxon>
        <taxon>Bacteroidota</taxon>
        <taxon>Cytophagia</taxon>
        <taxon>Cytophagales</taxon>
        <taxon>Cyclobacteriaceae</taxon>
        <taxon>Algoriphagus</taxon>
    </lineage>
</organism>
<proteinExistence type="predicted"/>
<dbReference type="EMBL" id="QKTX01000013">
    <property type="protein sequence ID" value="PZV79773.1"/>
    <property type="molecule type" value="Genomic_DNA"/>
</dbReference>
<evidence type="ECO:0008006" key="3">
    <source>
        <dbReference type="Google" id="ProtNLM"/>
    </source>
</evidence>
<comment type="caution">
    <text evidence="1">The sequence shown here is derived from an EMBL/GenBank/DDBJ whole genome shotgun (WGS) entry which is preliminary data.</text>
</comment>
<dbReference type="AlphaFoldDB" id="A0A326RLG0"/>
<dbReference type="Proteomes" id="UP000248917">
    <property type="component" value="Unassembled WGS sequence"/>
</dbReference>
<sequence>MFKLIAFKAINDPERCAKFIEGHRQVLESIGVKKVTSAKEDWVKNPDVIVVIVESDEDGKVYGGARIHKANREFPLPMVEAIEGLDKSIKDVINKDLDAGTGEVCGLWNSRQITGLGIGAIFMSKACLALTPKLGLNSLYALFAPTTVKLGLMMGYEILTQVGNNGTFYYPKLDLIATAMKLHDAVNLPLTSEEHRESIFKIRENKRLLINEDYRGREVKLEYTSYIE</sequence>